<dbReference type="GO" id="GO:0004190">
    <property type="term" value="F:aspartic-type endopeptidase activity"/>
    <property type="evidence" value="ECO:0007669"/>
    <property type="project" value="InterPro"/>
</dbReference>
<dbReference type="SUPFAM" id="SSF50630">
    <property type="entry name" value="Acid proteases"/>
    <property type="match status" value="1"/>
</dbReference>
<dbReference type="GO" id="GO:0006508">
    <property type="term" value="P:proteolysis"/>
    <property type="evidence" value="ECO:0007669"/>
    <property type="project" value="InterPro"/>
</dbReference>
<dbReference type="Pfam" id="PF00077">
    <property type="entry name" value="RVP"/>
    <property type="match status" value="1"/>
</dbReference>
<dbReference type="InterPro" id="IPR001995">
    <property type="entry name" value="Peptidase_A2_cat"/>
</dbReference>
<gene>
    <name evidence="4" type="ORF">HW555_013963</name>
</gene>
<reference evidence="4" key="1">
    <citation type="submission" date="2020-08" db="EMBL/GenBank/DDBJ databases">
        <title>Spodoptera exigua strain:BAW_Kor-Di-RS1 Genome sequencing and assembly.</title>
        <authorList>
            <person name="Kim J."/>
            <person name="Nam H.Y."/>
            <person name="Kwon M."/>
            <person name="Choi J.H."/>
            <person name="Cho S.R."/>
            <person name="Kim G.-H."/>
        </authorList>
    </citation>
    <scope>NUCLEOTIDE SEQUENCE</scope>
    <source>
        <strain evidence="4">BAW_Kor-Di-RS1</strain>
        <tissue evidence="4">Whole-body</tissue>
    </source>
</reference>
<feature type="region of interest" description="Disordered" evidence="2">
    <location>
        <begin position="42"/>
        <end position="65"/>
    </location>
</feature>
<protein>
    <recommendedName>
        <fullName evidence="3">Peptidase A2 domain-containing protein</fullName>
    </recommendedName>
</protein>
<evidence type="ECO:0000313" key="5">
    <source>
        <dbReference type="Proteomes" id="UP000648187"/>
    </source>
</evidence>
<dbReference type="Proteomes" id="UP000648187">
    <property type="component" value="Unassembled WGS sequence"/>
</dbReference>
<evidence type="ECO:0000259" key="3">
    <source>
        <dbReference type="PROSITE" id="PS50175"/>
    </source>
</evidence>
<evidence type="ECO:0000256" key="2">
    <source>
        <dbReference type="SAM" id="MobiDB-lite"/>
    </source>
</evidence>
<evidence type="ECO:0000313" key="4">
    <source>
        <dbReference type="EMBL" id="KAF9405200.1"/>
    </source>
</evidence>
<keyword evidence="1" id="KW-0378">Hydrolase</keyword>
<dbReference type="PROSITE" id="PS50175">
    <property type="entry name" value="ASP_PROT_RETROV"/>
    <property type="match status" value="1"/>
</dbReference>
<dbReference type="InterPro" id="IPR001969">
    <property type="entry name" value="Aspartic_peptidase_AS"/>
</dbReference>
<dbReference type="PROSITE" id="PS00141">
    <property type="entry name" value="ASP_PROTEASE"/>
    <property type="match status" value="1"/>
</dbReference>
<dbReference type="Gene3D" id="2.40.70.10">
    <property type="entry name" value="Acid Proteases"/>
    <property type="match status" value="1"/>
</dbReference>
<dbReference type="AlphaFoldDB" id="A0A835G2E6"/>
<accession>A0A835G2E6</accession>
<evidence type="ECO:0000256" key="1">
    <source>
        <dbReference type="ARBA" id="ARBA00022801"/>
    </source>
</evidence>
<feature type="domain" description="Peptidase A2" evidence="3">
    <location>
        <begin position="165"/>
        <end position="202"/>
    </location>
</feature>
<proteinExistence type="predicted"/>
<keyword evidence="5" id="KW-1185">Reference proteome</keyword>
<sequence>MSKPTKDRRRSRQEEYTDCQDDCDVRKRDGNMLQMTAELIPSFSGRDDTYPATRHRASSDEIGKTRRSYQQQHTKSAMFAADVTQDDGGASSDLLSNELQDYQQSKRAMFTTVNDEEDSAPSGHFSNDESKKAAFVYNDEILMSKSMLTKEKKPVVLLEIKNVQLKALVDTGSDVNIISADVYDAIGKPKCEKDELLLSGIGQSTVRSMGKCRLNLCVDKHCYPDVTFHVLCKDYIPYDVIIGQEFLNDVTVVLKRGCVKFYSKEWERLGCYVSEGIAETAGEDCTNVTLGVINNKLGLNFTKASIKVCHRLGQANSTHHRPILVRFASMDARMSVWRAKTGLRGSKVSVREFLTKLRQSVFGTARQHFGMRSCWTQEGAIFIKAPDGGRHKVTTLDELNPLLSKYPKAQGSSVGKQSPESTGEGLKVAKK</sequence>
<dbReference type="InterPro" id="IPR018061">
    <property type="entry name" value="Retropepsins"/>
</dbReference>
<name>A0A835G2E6_SPOEX</name>
<dbReference type="InterPro" id="IPR021109">
    <property type="entry name" value="Peptidase_aspartic_dom_sf"/>
</dbReference>
<comment type="caution">
    <text evidence="4">The sequence shown here is derived from an EMBL/GenBank/DDBJ whole genome shotgun (WGS) entry which is preliminary data.</text>
</comment>
<feature type="region of interest" description="Disordered" evidence="2">
    <location>
        <begin position="407"/>
        <end position="431"/>
    </location>
</feature>
<organism evidence="4 5">
    <name type="scientific">Spodoptera exigua</name>
    <name type="common">Beet armyworm</name>
    <name type="synonym">Noctua fulgens</name>
    <dbReference type="NCBI Taxonomy" id="7107"/>
    <lineage>
        <taxon>Eukaryota</taxon>
        <taxon>Metazoa</taxon>
        <taxon>Ecdysozoa</taxon>
        <taxon>Arthropoda</taxon>
        <taxon>Hexapoda</taxon>
        <taxon>Insecta</taxon>
        <taxon>Pterygota</taxon>
        <taxon>Neoptera</taxon>
        <taxon>Endopterygota</taxon>
        <taxon>Lepidoptera</taxon>
        <taxon>Glossata</taxon>
        <taxon>Ditrysia</taxon>
        <taxon>Noctuoidea</taxon>
        <taxon>Noctuidae</taxon>
        <taxon>Amphipyrinae</taxon>
        <taxon>Spodoptera</taxon>
    </lineage>
</organism>
<dbReference type="CDD" id="cd00303">
    <property type="entry name" value="retropepsin_like"/>
    <property type="match status" value="1"/>
</dbReference>
<feature type="compositionally biased region" description="Polar residues" evidence="2">
    <location>
        <begin position="410"/>
        <end position="421"/>
    </location>
</feature>
<dbReference type="EMBL" id="JACKWZ010000787">
    <property type="protein sequence ID" value="KAF9405200.1"/>
    <property type="molecule type" value="Genomic_DNA"/>
</dbReference>